<name>A0ABW1H2N2_9ACTN</name>
<proteinExistence type="predicted"/>
<reference evidence="3" key="1">
    <citation type="journal article" date="2019" name="Int. J. Syst. Evol. Microbiol.">
        <title>The Global Catalogue of Microorganisms (GCM) 10K type strain sequencing project: providing services to taxonomists for standard genome sequencing and annotation.</title>
        <authorList>
            <consortium name="The Broad Institute Genomics Platform"/>
            <consortium name="The Broad Institute Genome Sequencing Center for Infectious Disease"/>
            <person name="Wu L."/>
            <person name="Ma J."/>
        </authorList>
    </citation>
    <scope>NUCLEOTIDE SEQUENCE [LARGE SCALE GENOMIC DNA]</scope>
    <source>
        <strain evidence="3">CGMCC 4.7144</strain>
    </source>
</reference>
<evidence type="ECO:0000313" key="2">
    <source>
        <dbReference type="EMBL" id="MFC5922875.1"/>
    </source>
</evidence>
<comment type="caution">
    <text evidence="2">The sequence shown here is derived from an EMBL/GenBank/DDBJ whole genome shotgun (WGS) entry which is preliminary data.</text>
</comment>
<dbReference type="RefSeq" id="WP_377506531.1">
    <property type="nucleotide sequence ID" value="NZ_JBHSQS010000003.1"/>
</dbReference>
<keyword evidence="2" id="KW-0560">Oxidoreductase</keyword>
<dbReference type="Proteomes" id="UP001596226">
    <property type="component" value="Unassembled WGS sequence"/>
</dbReference>
<gene>
    <name evidence="2" type="ORF">ACFQGL_05915</name>
</gene>
<feature type="domain" description="Prolyl 4-hydroxylase alpha subunit Fe(2+) 2OG dioxygenase" evidence="1">
    <location>
        <begin position="124"/>
        <end position="215"/>
    </location>
</feature>
<dbReference type="EC" id="1.14.11.-" evidence="2"/>
<dbReference type="InterPro" id="IPR044862">
    <property type="entry name" value="Pro_4_hyd_alph_FE2OG_OXY"/>
</dbReference>
<organism evidence="2 3">
    <name type="scientific">Micromonospora vulcania</name>
    <dbReference type="NCBI Taxonomy" id="1441873"/>
    <lineage>
        <taxon>Bacteria</taxon>
        <taxon>Bacillati</taxon>
        <taxon>Actinomycetota</taxon>
        <taxon>Actinomycetes</taxon>
        <taxon>Micromonosporales</taxon>
        <taxon>Micromonosporaceae</taxon>
        <taxon>Micromonospora</taxon>
    </lineage>
</organism>
<dbReference type="EMBL" id="JBHSQS010000003">
    <property type="protein sequence ID" value="MFC5922875.1"/>
    <property type="molecule type" value="Genomic_DNA"/>
</dbReference>
<dbReference type="Pfam" id="PF13640">
    <property type="entry name" value="2OG-FeII_Oxy_3"/>
    <property type="match status" value="1"/>
</dbReference>
<evidence type="ECO:0000313" key="3">
    <source>
        <dbReference type="Proteomes" id="UP001596226"/>
    </source>
</evidence>
<dbReference type="Gene3D" id="2.60.120.620">
    <property type="entry name" value="q2cbj1_9rhob like domain"/>
    <property type="match status" value="1"/>
</dbReference>
<keyword evidence="3" id="KW-1185">Reference proteome</keyword>
<protein>
    <submittedName>
        <fullName evidence="2">2OG-Fe(II) oxygenase</fullName>
        <ecNumber evidence="2">1.14.11.-</ecNumber>
    </submittedName>
</protein>
<accession>A0ABW1H2N2</accession>
<dbReference type="GO" id="GO:0016491">
    <property type="term" value="F:oxidoreductase activity"/>
    <property type="evidence" value="ECO:0007669"/>
    <property type="project" value="UniProtKB-KW"/>
</dbReference>
<sequence>MREVSLPKTTAEAFAEWQPPTLLPFHWHVYDVGAVLPAGWDTELLDLAHRKATRHSFRPTMSTAREVPDVEISLEAVNGEELRREAPWLHELYGGWFRDLAGRMTEEELHTTSTVNRALSLNILRGDGERYPCHVDSNPMQGLLYLTDLSEETGGGLVVARDPAARNVDEVNADCGVIYPRRGQLYFFDARAHAHYVEPMRRVDALRAVVTMNYYSPSCPETVRPAGLDEQLFSR</sequence>
<evidence type="ECO:0000259" key="1">
    <source>
        <dbReference type="Pfam" id="PF13640"/>
    </source>
</evidence>